<reference evidence="3" key="1">
    <citation type="journal article" date="2019" name="Int. J. Syst. Evol. Microbiol.">
        <title>The Global Catalogue of Microorganisms (GCM) 10K type strain sequencing project: providing services to taxonomists for standard genome sequencing and annotation.</title>
        <authorList>
            <consortium name="The Broad Institute Genomics Platform"/>
            <consortium name="The Broad Institute Genome Sequencing Center for Infectious Disease"/>
            <person name="Wu L."/>
            <person name="Ma J."/>
        </authorList>
    </citation>
    <scope>NUCLEOTIDE SEQUENCE [LARGE SCALE GENOMIC DNA]</scope>
    <source>
        <strain evidence="3">CCUG 56607</strain>
    </source>
</reference>
<evidence type="ECO:0000259" key="1">
    <source>
        <dbReference type="Pfam" id="PF07238"/>
    </source>
</evidence>
<organism evidence="2 3">
    <name type="scientific">Thalassobacillus hwangdonensis</name>
    <dbReference type="NCBI Taxonomy" id="546108"/>
    <lineage>
        <taxon>Bacteria</taxon>
        <taxon>Bacillati</taxon>
        <taxon>Bacillota</taxon>
        <taxon>Bacilli</taxon>
        <taxon>Bacillales</taxon>
        <taxon>Bacillaceae</taxon>
        <taxon>Thalassobacillus</taxon>
    </lineage>
</organism>
<gene>
    <name evidence="2" type="ORF">ACFQ2J_17870</name>
</gene>
<evidence type="ECO:0000313" key="3">
    <source>
        <dbReference type="Proteomes" id="UP001596990"/>
    </source>
</evidence>
<feature type="domain" description="PilZ" evidence="1">
    <location>
        <begin position="55"/>
        <end position="162"/>
    </location>
</feature>
<accession>A0ABW3L5K7</accession>
<dbReference type="Pfam" id="PF07238">
    <property type="entry name" value="PilZ"/>
    <property type="match status" value="1"/>
</dbReference>
<name>A0ABW3L5K7_9BACI</name>
<dbReference type="RefSeq" id="WP_386063826.1">
    <property type="nucleotide sequence ID" value="NZ_JBHTKL010000006.1"/>
</dbReference>
<dbReference type="InterPro" id="IPR009875">
    <property type="entry name" value="PilZ_domain"/>
</dbReference>
<sequence>MIWLVSYGLVVSLLMLFLLLKGNRLFVKKKKEIVELQKQLQTIKKELMPVKAGTRRNFRLEVPQIPCTIEFVDVEEESLKRLTNRKITSHIEDISTSGLKITSPYNLPIKSKLKIKVVFELNNETFEQFGLLVRKEEHIHQKMNQYGVQFINVSMKQQQSIILQLNKIQAERRQKRIS</sequence>
<comment type="caution">
    <text evidence="2">The sequence shown here is derived from an EMBL/GenBank/DDBJ whole genome shotgun (WGS) entry which is preliminary data.</text>
</comment>
<dbReference type="Proteomes" id="UP001596990">
    <property type="component" value="Unassembled WGS sequence"/>
</dbReference>
<proteinExistence type="predicted"/>
<dbReference type="Gene3D" id="2.40.10.220">
    <property type="entry name" value="predicted glycosyltransferase like domains"/>
    <property type="match status" value="1"/>
</dbReference>
<protein>
    <submittedName>
        <fullName evidence="2">PilZ domain-containing protein</fullName>
    </submittedName>
</protein>
<dbReference type="EMBL" id="JBHTKL010000006">
    <property type="protein sequence ID" value="MFD1021062.1"/>
    <property type="molecule type" value="Genomic_DNA"/>
</dbReference>
<keyword evidence="3" id="KW-1185">Reference proteome</keyword>
<evidence type="ECO:0000313" key="2">
    <source>
        <dbReference type="EMBL" id="MFD1021062.1"/>
    </source>
</evidence>
<dbReference type="SUPFAM" id="SSF141371">
    <property type="entry name" value="PilZ domain-like"/>
    <property type="match status" value="1"/>
</dbReference>